<sequence length="525" mass="55099">MYASTTAPHPSESAPTGHAHVDNRGPGERLTLVLLHDSPGSAAALAPLAMRLAETHRVVTIDLPGHGGTTVPADPVNPAATAARTVTEVLHKLGLSEAPIAGLGYGARVLAHMNGPNRMVTRGTTPATAPVPPPGVGHLIDTWWRVRHQTHPSEQLNPADLNEVFTDVLGQPTFSPPSAPFDLDGAIELPEWSAPAIQSAAAGAAVGAAADGGIAYRLSIVDNRVGEIDYRFVNGVPLHFRTAGWGRAGRPLVVLPPAPGSSTKVAALVEQLGRHRPVLAVDYPGHGRSAPLEPAQNHDRPAPPGSVHNHNRPAPLGSVLGPGAERESILDCGTDGTAGSGFGHVAVTPEAYADRVEALVAELGLGDVDVYGSHSGALIGLLWQRRHPGRVRGLVLDGLPLGSSFAHLDLDEYLPDLTPDRDGQHVLRAWAMGHTRENATAWTADLLRGAATYDVLYRAVLTYAVEEQPGGPPTPTLLLRTAGDKLARDVERVHELLPHARVADTTPETTAAVVEQFLTLVGSPL</sequence>
<dbReference type="Pfam" id="PF00561">
    <property type="entry name" value="Abhydrolase_1"/>
    <property type="match status" value="1"/>
</dbReference>
<dbReference type="InterPro" id="IPR000073">
    <property type="entry name" value="AB_hydrolase_1"/>
</dbReference>
<dbReference type="RefSeq" id="WP_253235238.1">
    <property type="nucleotide sequence ID" value="NZ_JAMYJR010000001.1"/>
</dbReference>
<organism evidence="3 4">
    <name type="scientific">Paractinoplanes aksuensis</name>
    <dbReference type="NCBI Taxonomy" id="2939490"/>
    <lineage>
        <taxon>Bacteria</taxon>
        <taxon>Bacillati</taxon>
        <taxon>Actinomycetota</taxon>
        <taxon>Actinomycetes</taxon>
        <taxon>Micromonosporales</taxon>
        <taxon>Micromonosporaceae</taxon>
        <taxon>Paractinoplanes</taxon>
    </lineage>
</organism>
<dbReference type="Gene3D" id="3.40.50.1820">
    <property type="entry name" value="alpha/beta hydrolase"/>
    <property type="match status" value="2"/>
</dbReference>
<protein>
    <submittedName>
        <fullName evidence="3">Alpha/beta fold hydrolase</fullName>
    </submittedName>
</protein>
<evidence type="ECO:0000259" key="2">
    <source>
        <dbReference type="Pfam" id="PF00561"/>
    </source>
</evidence>
<feature type="region of interest" description="Disordered" evidence="1">
    <location>
        <begin position="1"/>
        <end position="25"/>
    </location>
</feature>
<dbReference type="GO" id="GO:0016787">
    <property type="term" value="F:hydrolase activity"/>
    <property type="evidence" value="ECO:0007669"/>
    <property type="project" value="UniProtKB-KW"/>
</dbReference>
<accession>A0ABT1DGB6</accession>
<reference evidence="3 4" key="1">
    <citation type="submission" date="2022-06" db="EMBL/GenBank/DDBJ databases">
        <title>New Species of the Genus Actinoplanes, ActinopZanes ferrugineus.</title>
        <authorList>
            <person name="Ding P."/>
        </authorList>
    </citation>
    <scope>NUCLEOTIDE SEQUENCE [LARGE SCALE GENOMIC DNA]</scope>
    <source>
        <strain evidence="3 4">TRM88003</strain>
    </source>
</reference>
<dbReference type="InterPro" id="IPR050266">
    <property type="entry name" value="AB_hydrolase_sf"/>
</dbReference>
<dbReference type="PANTHER" id="PTHR43798">
    <property type="entry name" value="MONOACYLGLYCEROL LIPASE"/>
    <property type="match status" value="1"/>
</dbReference>
<keyword evidence="3" id="KW-0378">Hydrolase</keyword>
<keyword evidence="4" id="KW-1185">Reference proteome</keyword>
<name>A0ABT1DGB6_9ACTN</name>
<dbReference type="SUPFAM" id="SSF53474">
    <property type="entry name" value="alpha/beta-Hydrolases"/>
    <property type="match status" value="2"/>
</dbReference>
<dbReference type="EMBL" id="JAMYJR010000001">
    <property type="protein sequence ID" value="MCO8269095.1"/>
    <property type="molecule type" value="Genomic_DNA"/>
</dbReference>
<dbReference type="InterPro" id="IPR029058">
    <property type="entry name" value="AB_hydrolase_fold"/>
</dbReference>
<feature type="region of interest" description="Disordered" evidence="1">
    <location>
        <begin position="284"/>
        <end position="316"/>
    </location>
</feature>
<evidence type="ECO:0000313" key="3">
    <source>
        <dbReference type="EMBL" id="MCO8269095.1"/>
    </source>
</evidence>
<dbReference type="Proteomes" id="UP001523369">
    <property type="component" value="Unassembled WGS sequence"/>
</dbReference>
<feature type="domain" description="AB hydrolase-1" evidence="2">
    <location>
        <begin position="251"/>
        <end position="413"/>
    </location>
</feature>
<evidence type="ECO:0000313" key="4">
    <source>
        <dbReference type="Proteomes" id="UP001523369"/>
    </source>
</evidence>
<comment type="caution">
    <text evidence="3">The sequence shown here is derived from an EMBL/GenBank/DDBJ whole genome shotgun (WGS) entry which is preliminary data.</text>
</comment>
<proteinExistence type="predicted"/>
<gene>
    <name evidence="3" type="ORF">M1L60_00665</name>
</gene>
<dbReference type="PANTHER" id="PTHR43798:SF33">
    <property type="entry name" value="HYDROLASE, PUTATIVE (AFU_ORTHOLOGUE AFUA_2G14860)-RELATED"/>
    <property type="match status" value="1"/>
</dbReference>
<evidence type="ECO:0000256" key="1">
    <source>
        <dbReference type="SAM" id="MobiDB-lite"/>
    </source>
</evidence>